<evidence type="ECO:0000313" key="9">
    <source>
        <dbReference type="EMBL" id="SHI35108.1"/>
    </source>
</evidence>
<keyword evidence="9" id="KW-0830">Ubiquinone</keyword>
<dbReference type="EMBL" id="FQZL01000004">
    <property type="protein sequence ID" value="SHI35108.1"/>
    <property type="molecule type" value="Genomic_DNA"/>
</dbReference>
<reference evidence="9 10" key="1">
    <citation type="submission" date="2016-11" db="EMBL/GenBank/DDBJ databases">
        <authorList>
            <person name="Jaros S."/>
            <person name="Januszkiewicz K."/>
            <person name="Wedrychowicz H."/>
        </authorList>
    </citation>
    <scope>NUCLEOTIDE SEQUENCE [LARGE SCALE GENOMIC DNA]</scope>
    <source>
        <strain evidence="9 10">DSM 17477</strain>
    </source>
</reference>
<organism evidence="9 10">
    <name type="scientific">Dethiosulfatibacter aminovorans DSM 17477</name>
    <dbReference type="NCBI Taxonomy" id="1121476"/>
    <lineage>
        <taxon>Bacteria</taxon>
        <taxon>Bacillati</taxon>
        <taxon>Bacillota</taxon>
        <taxon>Tissierellia</taxon>
        <taxon>Dethiosulfatibacter</taxon>
    </lineage>
</organism>
<feature type="domain" description="FMN-binding" evidence="8">
    <location>
        <begin position="101"/>
        <end position="194"/>
    </location>
</feature>
<dbReference type="EC" id="7.-.-.-" evidence="6"/>
<dbReference type="OrthoDB" id="9794010at2"/>
<dbReference type="SMART" id="SM00900">
    <property type="entry name" value="FMN_bind"/>
    <property type="match status" value="1"/>
</dbReference>
<comment type="function">
    <text evidence="6">Part of a membrane-bound complex that couples electron transfer with translocation of ions across the membrane.</text>
</comment>
<evidence type="ECO:0000256" key="5">
    <source>
        <dbReference type="ARBA" id="ARBA00022982"/>
    </source>
</evidence>
<dbReference type="Proteomes" id="UP000184052">
    <property type="component" value="Unassembled WGS sequence"/>
</dbReference>
<comment type="subcellular location">
    <subcellularLocation>
        <location evidence="6">Cell membrane</location>
        <topology evidence="6">Single-pass membrane protein</topology>
    </subcellularLocation>
</comment>
<keyword evidence="6 7" id="KW-0812">Transmembrane</keyword>
<feature type="transmembrane region" description="Helical" evidence="7">
    <location>
        <begin position="7"/>
        <end position="28"/>
    </location>
</feature>
<dbReference type="GO" id="GO:0005886">
    <property type="term" value="C:plasma membrane"/>
    <property type="evidence" value="ECO:0007669"/>
    <property type="project" value="UniProtKB-SubCell"/>
</dbReference>
<name>A0A1M6AFN6_9FIRM</name>
<dbReference type="InterPro" id="IPR010209">
    <property type="entry name" value="Ion_transpt_RnfG/RsxG"/>
</dbReference>
<keyword evidence="6 7" id="KW-1133">Transmembrane helix</keyword>
<keyword evidence="6 7" id="KW-0472">Membrane</keyword>
<dbReference type="AlphaFoldDB" id="A0A1M6AFN6"/>
<protein>
    <recommendedName>
        <fullName evidence="6">Ion-translocating oxidoreductase complex subunit G</fullName>
        <ecNumber evidence="6">7.-.-.-</ecNumber>
    </recommendedName>
    <alternativeName>
        <fullName evidence="6">Rnf electron transport complex subunit G</fullName>
    </alternativeName>
</protein>
<evidence type="ECO:0000256" key="6">
    <source>
        <dbReference type="HAMAP-Rule" id="MF_00479"/>
    </source>
</evidence>
<dbReference type="InterPro" id="IPR007329">
    <property type="entry name" value="FMN-bd"/>
</dbReference>
<comment type="cofactor">
    <cofactor evidence="6">
        <name>FMN</name>
        <dbReference type="ChEBI" id="CHEBI:58210"/>
    </cofactor>
</comment>
<feature type="modified residue" description="FMN phosphoryl threonine" evidence="6">
    <location>
        <position position="177"/>
    </location>
</feature>
<keyword evidence="1 6" id="KW-0813">Transport</keyword>
<dbReference type="Pfam" id="PF04205">
    <property type="entry name" value="FMN_bind"/>
    <property type="match status" value="1"/>
</dbReference>
<dbReference type="PANTHER" id="PTHR36118:SF1">
    <property type="entry name" value="ION-TRANSLOCATING OXIDOREDUCTASE COMPLEX SUBUNIT G"/>
    <property type="match status" value="1"/>
</dbReference>
<evidence type="ECO:0000256" key="7">
    <source>
        <dbReference type="SAM" id="Phobius"/>
    </source>
</evidence>
<evidence type="ECO:0000256" key="3">
    <source>
        <dbReference type="ARBA" id="ARBA00022630"/>
    </source>
</evidence>
<evidence type="ECO:0000259" key="8">
    <source>
        <dbReference type="SMART" id="SM00900"/>
    </source>
</evidence>
<keyword evidence="2 6" id="KW-0597">Phosphoprotein</keyword>
<dbReference type="RefSeq" id="WP_094762602.1">
    <property type="nucleotide sequence ID" value="NZ_FQZL01000004.1"/>
</dbReference>
<keyword evidence="10" id="KW-1185">Reference proteome</keyword>
<keyword evidence="5 6" id="KW-0249">Electron transport</keyword>
<evidence type="ECO:0000256" key="1">
    <source>
        <dbReference type="ARBA" id="ARBA00022448"/>
    </source>
</evidence>
<evidence type="ECO:0000256" key="4">
    <source>
        <dbReference type="ARBA" id="ARBA00022643"/>
    </source>
</evidence>
<gene>
    <name evidence="6" type="primary">rnfG</name>
    <name evidence="9" type="ORF">SAMN02745751_00099</name>
</gene>
<dbReference type="PANTHER" id="PTHR36118">
    <property type="entry name" value="ION-TRANSLOCATING OXIDOREDUCTASE COMPLEX SUBUNIT G"/>
    <property type="match status" value="1"/>
</dbReference>
<evidence type="ECO:0000313" key="10">
    <source>
        <dbReference type="Proteomes" id="UP000184052"/>
    </source>
</evidence>
<comment type="similarity">
    <text evidence="6">Belongs to the RnfG family.</text>
</comment>
<keyword evidence="3 6" id="KW-0285">Flavoprotein</keyword>
<keyword evidence="6" id="KW-1278">Translocase</keyword>
<dbReference type="STRING" id="1121476.SAMN02745751_00099"/>
<keyword evidence="6" id="KW-1003">Cell membrane</keyword>
<dbReference type="GO" id="GO:0022900">
    <property type="term" value="P:electron transport chain"/>
    <property type="evidence" value="ECO:0007669"/>
    <property type="project" value="UniProtKB-UniRule"/>
</dbReference>
<evidence type="ECO:0000256" key="2">
    <source>
        <dbReference type="ARBA" id="ARBA00022553"/>
    </source>
</evidence>
<dbReference type="GO" id="GO:0010181">
    <property type="term" value="F:FMN binding"/>
    <property type="evidence" value="ECO:0007669"/>
    <property type="project" value="InterPro"/>
</dbReference>
<accession>A0A1M6AFN6</accession>
<dbReference type="PIRSF" id="PIRSF006091">
    <property type="entry name" value="E_trnsport_RnfG"/>
    <property type="match status" value="1"/>
</dbReference>
<proteinExistence type="inferred from homology"/>
<dbReference type="HAMAP" id="MF_00479">
    <property type="entry name" value="RsxG_RnfG"/>
    <property type="match status" value="1"/>
</dbReference>
<comment type="subunit">
    <text evidence="6">The complex is composed of six subunits: RnfA, RnfB, RnfC, RnfD, RnfE and RnfG.</text>
</comment>
<dbReference type="GO" id="GO:0009055">
    <property type="term" value="F:electron transfer activity"/>
    <property type="evidence" value="ECO:0007669"/>
    <property type="project" value="InterPro"/>
</dbReference>
<sequence length="202" mass="22693">MPRKKKILYPVVFMVSITVFFTLILAGVNELSIRTIARQEKLKIQTKVLNSLGLEHGDNEDEIIRIYNETITEKEIDGWKYYKSGTGDSVTGYAFMVEGAGLWGMIEGIVALDSEFSAILGVEFISHSETPGLGGRIEEEWFIEQFRDIPIKDYENGRYLVFRPSTGGNVDAISGATITSKAVLKMFNDSIDEILKIREDVI</sequence>
<keyword evidence="4 6" id="KW-0288">FMN</keyword>